<dbReference type="InterPro" id="IPR035642">
    <property type="entry name" value="MraZ_N"/>
</dbReference>
<protein>
    <recommendedName>
        <fullName evidence="3">SpoVT-AbrB domain-containing protein</fullName>
    </recommendedName>
</protein>
<organism evidence="4 5">
    <name type="scientific">Sphaerimonospora thailandensis</name>
    <dbReference type="NCBI Taxonomy" id="795644"/>
    <lineage>
        <taxon>Bacteria</taxon>
        <taxon>Bacillati</taxon>
        <taxon>Actinomycetota</taxon>
        <taxon>Actinomycetes</taxon>
        <taxon>Streptosporangiales</taxon>
        <taxon>Streptosporangiaceae</taxon>
        <taxon>Sphaerimonospora</taxon>
    </lineage>
</organism>
<dbReference type="SUPFAM" id="SSF89447">
    <property type="entry name" value="AbrB/MazE/MraZ-like"/>
    <property type="match status" value="1"/>
</dbReference>
<dbReference type="GO" id="GO:0003677">
    <property type="term" value="F:DNA binding"/>
    <property type="evidence" value="ECO:0007669"/>
    <property type="project" value="UniProtKB-UniRule"/>
</dbReference>
<proteinExistence type="predicted"/>
<dbReference type="InterPro" id="IPR037914">
    <property type="entry name" value="SpoVT-AbrB_sf"/>
</dbReference>
<gene>
    <name evidence="4" type="ORF">Mth01_21520</name>
</gene>
<feature type="domain" description="SpoVT-AbrB" evidence="3">
    <location>
        <begin position="15"/>
        <end position="61"/>
    </location>
</feature>
<dbReference type="Gene3D" id="2.10.260.10">
    <property type="match status" value="1"/>
</dbReference>
<name>A0A8J3R899_9ACTN</name>
<dbReference type="InterPro" id="IPR007159">
    <property type="entry name" value="SpoVT-AbrB_dom"/>
</dbReference>
<feature type="region of interest" description="Disordered" evidence="2">
    <location>
        <begin position="70"/>
        <end position="101"/>
    </location>
</feature>
<evidence type="ECO:0000256" key="2">
    <source>
        <dbReference type="SAM" id="MobiDB-lite"/>
    </source>
</evidence>
<comment type="caution">
    <text evidence="4">The sequence shown here is derived from an EMBL/GenBank/DDBJ whole genome shotgun (WGS) entry which is preliminary data.</text>
</comment>
<dbReference type="EMBL" id="BOOG01000018">
    <property type="protein sequence ID" value="GIH69899.1"/>
    <property type="molecule type" value="Genomic_DNA"/>
</dbReference>
<feature type="compositionally biased region" description="Acidic residues" evidence="2">
    <location>
        <begin position="84"/>
        <end position="95"/>
    </location>
</feature>
<dbReference type="SMART" id="SM00966">
    <property type="entry name" value="SpoVT_AbrB"/>
    <property type="match status" value="1"/>
</dbReference>
<evidence type="ECO:0000313" key="5">
    <source>
        <dbReference type="Proteomes" id="UP000610966"/>
    </source>
</evidence>
<keyword evidence="5" id="KW-1185">Reference proteome</keyword>
<sequence>MVARISDMDTRPRRTYCVRISDKGRLTVPADVRQAAGIPDGAELVVTASGDGEVTLTTRDAVIRRIRDAVPPAPADGWPLAEWDREDAADDEQDDARDGAA</sequence>
<keyword evidence="1" id="KW-0238">DNA-binding</keyword>
<evidence type="ECO:0000313" key="4">
    <source>
        <dbReference type="EMBL" id="GIH69899.1"/>
    </source>
</evidence>
<dbReference type="CDD" id="cd16320">
    <property type="entry name" value="MraZ_N"/>
    <property type="match status" value="1"/>
</dbReference>
<reference evidence="4" key="1">
    <citation type="submission" date="2021-01" db="EMBL/GenBank/DDBJ databases">
        <title>Whole genome shotgun sequence of Sphaerimonospora thailandensis NBRC 107569.</title>
        <authorList>
            <person name="Komaki H."/>
            <person name="Tamura T."/>
        </authorList>
    </citation>
    <scope>NUCLEOTIDE SEQUENCE</scope>
    <source>
        <strain evidence="4">NBRC 107569</strain>
    </source>
</reference>
<evidence type="ECO:0000256" key="1">
    <source>
        <dbReference type="PROSITE-ProRule" id="PRU01076"/>
    </source>
</evidence>
<dbReference type="Pfam" id="PF04014">
    <property type="entry name" value="MazE_antitoxin"/>
    <property type="match status" value="1"/>
</dbReference>
<evidence type="ECO:0000259" key="3">
    <source>
        <dbReference type="PROSITE" id="PS51740"/>
    </source>
</evidence>
<dbReference type="Proteomes" id="UP000610966">
    <property type="component" value="Unassembled WGS sequence"/>
</dbReference>
<dbReference type="AlphaFoldDB" id="A0A8J3R899"/>
<dbReference type="PROSITE" id="PS51740">
    <property type="entry name" value="SPOVT_ABRB"/>
    <property type="match status" value="1"/>
</dbReference>
<dbReference type="NCBIfam" id="TIGR01439">
    <property type="entry name" value="lp_hng_hel_AbrB"/>
    <property type="match status" value="1"/>
</dbReference>
<accession>A0A8J3R899</accession>